<keyword evidence="2" id="KW-0614">Plasmid</keyword>
<evidence type="ECO:0000256" key="1">
    <source>
        <dbReference type="SAM" id="MobiDB-lite"/>
    </source>
</evidence>
<dbReference type="InterPro" id="IPR021451">
    <property type="entry name" value="DUF3102"/>
</dbReference>
<dbReference type="KEGG" id="azm:DM194_16445"/>
<evidence type="ECO:0000313" key="2">
    <source>
        <dbReference type="EMBL" id="AWU95858.1"/>
    </source>
</evidence>
<sequence length="246" mass="26502">MSRSGSGPKHNPRPPARRSLGDARLSMLATPRPLTTRAEFAADIRREWSNALEATIAVGRRLNEAKAALPHGEYEAMVATDLPFSTSTARKLREIAAFVDEGQVPLDRLPEAMSTLYAIATLPDDTRQQALDAGTIHPAVTRGEVEALKVPAVTPAPVRPVEKGTAPPPAPPRESRFAAALSLPWSTDPDDPGAITVELDGVRRYLLVTVAPDPAAADVVRHMVELHNRAAGREAARDDPAREQCR</sequence>
<accession>A0A2U9SD87</accession>
<protein>
    <recommendedName>
        <fullName evidence="4">DUF3102 domain-containing protein</fullName>
    </recommendedName>
</protein>
<evidence type="ECO:0000313" key="3">
    <source>
        <dbReference type="Proteomes" id="UP000249605"/>
    </source>
</evidence>
<gene>
    <name evidence="2" type="ORF">DM194_16445</name>
</gene>
<reference evidence="2 3" key="1">
    <citation type="submission" date="2018-06" db="EMBL/GenBank/DDBJ databases">
        <title>Complete genome sequencing of Azospirillum sp. M2T2B2.</title>
        <authorList>
            <person name="Heo J."/>
            <person name="Kim S.-J."/>
            <person name="Kwon S.-W."/>
            <person name="Anandham R."/>
        </authorList>
    </citation>
    <scope>NUCLEOTIDE SEQUENCE [LARGE SCALE GENOMIC DNA]</scope>
    <source>
        <strain evidence="2 3">M2T2B2</strain>
        <plasmid evidence="2 3">unnamed1</plasmid>
    </source>
</reference>
<keyword evidence="3" id="KW-1185">Reference proteome</keyword>
<dbReference type="Pfam" id="PF11300">
    <property type="entry name" value="DUF3102"/>
    <property type="match status" value="1"/>
</dbReference>
<dbReference type="OrthoDB" id="7266764at2"/>
<dbReference type="EMBL" id="CP029830">
    <property type="protein sequence ID" value="AWU95858.1"/>
    <property type="molecule type" value="Genomic_DNA"/>
</dbReference>
<geneLocation type="plasmid" evidence="2 3">
    <name>unnamed1</name>
</geneLocation>
<name>A0A2U9SD87_9PROT</name>
<proteinExistence type="predicted"/>
<evidence type="ECO:0008006" key="4">
    <source>
        <dbReference type="Google" id="ProtNLM"/>
    </source>
</evidence>
<organism evidence="2 3">
    <name type="scientific">Azospirillum ramasamyi</name>
    <dbReference type="NCBI Taxonomy" id="682998"/>
    <lineage>
        <taxon>Bacteria</taxon>
        <taxon>Pseudomonadati</taxon>
        <taxon>Pseudomonadota</taxon>
        <taxon>Alphaproteobacteria</taxon>
        <taxon>Rhodospirillales</taxon>
        <taxon>Azospirillaceae</taxon>
        <taxon>Azospirillum</taxon>
    </lineage>
</organism>
<dbReference type="Proteomes" id="UP000249605">
    <property type="component" value="Plasmid unnamed1"/>
</dbReference>
<dbReference type="RefSeq" id="WP_111068607.1">
    <property type="nucleotide sequence ID" value="NZ_CP029830.1"/>
</dbReference>
<feature type="region of interest" description="Disordered" evidence="1">
    <location>
        <begin position="1"/>
        <end position="32"/>
    </location>
</feature>
<dbReference type="AlphaFoldDB" id="A0A2U9SD87"/>